<protein>
    <submittedName>
        <fullName evidence="1">Uncharacterized protein</fullName>
    </submittedName>
</protein>
<dbReference type="Pfam" id="PF14113">
    <property type="entry name" value="Tae4"/>
    <property type="match status" value="1"/>
</dbReference>
<dbReference type="AlphaFoldDB" id="A0A3B0ZSN9"/>
<evidence type="ECO:0000313" key="1">
    <source>
        <dbReference type="EMBL" id="VAW90367.1"/>
    </source>
</evidence>
<dbReference type="InterPro" id="IPR025562">
    <property type="entry name" value="Tae4"/>
</dbReference>
<gene>
    <name evidence="1" type="ORF">MNBD_GAMMA18-1584</name>
</gene>
<sequence>MTKFETMWKNYPDKEKIKSMCTNKQSSSNKPFSDYCAIMMSECFIRSSIDMSSFSGNKCWSHSGKKHILLADDLANSLNRRRPPGFGNMEKINTGAFQEALKGRTGVIFFKDYWQRGKESFEHRSGDHIDLWNSNEISNSSMFYRSLVEFLGIVSDLNKSKEIWFWSID</sequence>
<organism evidence="1">
    <name type="scientific">hydrothermal vent metagenome</name>
    <dbReference type="NCBI Taxonomy" id="652676"/>
    <lineage>
        <taxon>unclassified sequences</taxon>
        <taxon>metagenomes</taxon>
        <taxon>ecological metagenomes</taxon>
    </lineage>
</organism>
<name>A0A3B0ZSN9_9ZZZZ</name>
<proteinExistence type="predicted"/>
<dbReference type="Gene3D" id="3.90.1720.80">
    <property type="match status" value="1"/>
</dbReference>
<dbReference type="EMBL" id="UOFP01000323">
    <property type="protein sequence ID" value="VAW90367.1"/>
    <property type="molecule type" value="Genomic_DNA"/>
</dbReference>
<accession>A0A3B0ZSN9</accession>
<reference evidence="1" key="1">
    <citation type="submission" date="2018-06" db="EMBL/GenBank/DDBJ databases">
        <authorList>
            <person name="Zhirakovskaya E."/>
        </authorList>
    </citation>
    <scope>NUCLEOTIDE SEQUENCE</scope>
</reference>